<protein>
    <submittedName>
        <fullName evidence="2">Uncharacterized protein</fullName>
    </submittedName>
</protein>
<feature type="region of interest" description="Disordered" evidence="1">
    <location>
        <begin position="216"/>
        <end position="287"/>
    </location>
</feature>
<evidence type="ECO:0000313" key="2">
    <source>
        <dbReference type="EnsemblMetazoa" id="AMEM006946-PA"/>
    </source>
</evidence>
<feature type="compositionally biased region" description="Low complexity" evidence="1">
    <location>
        <begin position="229"/>
        <end position="259"/>
    </location>
</feature>
<reference evidence="2" key="1">
    <citation type="submission" date="2020-05" db="UniProtKB">
        <authorList>
            <consortium name="EnsemblMetazoa"/>
        </authorList>
    </citation>
    <scope>IDENTIFICATION</scope>
    <source>
        <strain evidence="2">MAF</strain>
    </source>
</reference>
<dbReference type="VEuPathDB" id="VectorBase:AMEM006946"/>
<dbReference type="AlphaFoldDB" id="A0A182V0T1"/>
<evidence type="ECO:0000313" key="3">
    <source>
        <dbReference type="Proteomes" id="UP000075903"/>
    </source>
</evidence>
<name>A0A182V0T1_ANOME</name>
<keyword evidence="3" id="KW-1185">Reference proteome</keyword>
<dbReference type="Proteomes" id="UP000075903">
    <property type="component" value="Unassembled WGS sequence"/>
</dbReference>
<dbReference type="EnsemblMetazoa" id="AMEM006946-RA">
    <property type="protein sequence ID" value="AMEM006946-PA"/>
    <property type="gene ID" value="AMEM006946"/>
</dbReference>
<feature type="region of interest" description="Disordered" evidence="1">
    <location>
        <begin position="166"/>
        <end position="191"/>
    </location>
</feature>
<evidence type="ECO:0000256" key="1">
    <source>
        <dbReference type="SAM" id="MobiDB-lite"/>
    </source>
</evidence>
<feature type="compositionally biased region" description="Low complexity" evidence="1">
    <location>
        <begin position="267"/>
        <end position="276"/>
    </location>
</feature>
<organism evidence="2 3">
    <name type="scientific">Anopheles merus</name>
    <name type="common">Mosquito</name>
    <dbReference type="NCBI Taxonomy" id="30066"/>
    <lineage>
        <taxon>Eukaryota</taxon>
        <taxon>Metazoa</taxon>
        <taxon>Ecdysozoa</taxon>
        <taxon>Arthropoda</taxon>
        <taxon>Hexapoda</taxon>
        <taxon>Insecta</taxon>
        <taxon>Pterygota</taxon>
        <taxon>Neoptera</taxon>
        <taxon>Endopterygota</taxon>
        <taxon>Diptera</taxon>
        <taxon>Nematocera</taxon>
        <taxon>Culicoidea</taxon>
        <taxon>Culicidae</taxon>
        <taxon>Anophelinae</taxon>
        <taxon>Anopheles</taxon>
    </lineage>
</organism>
<accession>A0A182V0T1</accession>
<proteinExistence type="predicted"/>
<sequence length="351" mass="38296">MDFKSFKNGVRLIRKRQSGFSASGFIQPPPVEVLEADLLERGRNLFLQQPRLLAVLLDCVAVRTRVNTKTRALAGLGYAIVGDRRADKNGKNSYNEEATAFGSASDGGARCRIIFNDLECLYGAQCSVSGCRGCTRLLISAFPTSVLGPSMRAPPYQQRRGVLHIKQEPTPPSGSVQSEPARPAKVKQECIDAPSQKAAPIMPLQASFQSQLPAEIANPPVVPKRKPAQARATTTRKPAAATAPSRRPSRAAVPRTATAGSKPPPQQASRAASSRNRNYRIPIPDPAGGTINIGEDLDYDFLMTRVYPYVSCFPAARKLVIYDKMLQLVYREYMREKRALDTATFAGPELP</sequence>
<dbReference type="VEuPathDB" id="VectorBase:AMEM21_013473"/>